<comment type="caution">
    <text evidence="8">The sequence shown here is derived from an EMBL/GenBank/DDBJ whole genome shotgun (WGS) entry which is preliminary data.</text>
</comment>
<dbReference type="GO" id="GO:0003824">
    <property type="term" value="F:catalytic activity"/>
    <property type="evidence" value="ECO:0007669"/>
    <property type="project" value="InterPro"/>
</dbReference>
<keyword evidence="6" id="KW-0411">Iron-sulfur</keyword>
<keyword evidence="5" id="KW-0408">Iron</keyword>
<dbReference type="InterPro" id="IPR058240">
    <property type="entry name" value="rSAM_sf"/>
</dbReference>
<sequence length="147" mass="16910">MNITNIEALKVPRKIQIETTNHCSSNCDFCPHHIMKRKAEFMSDKLLTRLINEIVDIPEVKVLEMSGFGEPLLDRHRVFESIKKVKEKRPDIFTLFYTNGALLTPETAHIPIDRITISFNGGTKEVYETTMGTLKFEDALRSVKLFL</sequence>
<dbReference type="Pfam" id="PF04055">
    <property type="entry name" value="Radical_SAM"/>
    <property type="match status" value="1"/>
</dbReference>
<evidence type="ECO:0000256" key="3">
    <source>
        <dbReference type="ARBA" id="ARBA00022691"/>
    </source>
</evidence>
<evidence type="ECO:0000259" key="7">
    <source>
        <dbReference type="PROSITE" id="PS51918"/>
    </source>
</evidence>
<dbReference type="GO" id="GO:0051539">
    <property type="term" value="F:4 iron, 4 sulfur cluster binding"/>
    <property type="evidence" value="ECO:0007669"/>
    <property type="project" value="UniProtKB-KW"/>
</dbReference>
<dbReference type="PANTHER" id="PTHR43787">
    <property type="entry name" value="FEMO COFACTOR BIOSYNTHESIS PROTEIN NIFB-RELATED"/>
    <property type="match status" value="1"/>
</dbReference>
<proteinExistence type="predicted"/>
<dbReference type="GO" id="GO:0046872">
    <property type="term" value="F:metal ion binding"/>
    <property type="evidence" value="ECO:0007669"/>
    <property type="project" value="UniProtKB-KW"/>
</dbReference>
<organism evidence="8">
    <name type="scientific">marine sediment metagenome</name>
    <dbReference type="NCBI Taxonomy" id="412755"/>
    <lineage>
        <taxon>unclassified sequences</taxon>
        <taxon>metagenomes</taxon>
        <taxon>ecological metagenomes</taxon>
    </lineage>
</organism>
<evidence type="ECO:0000256" key="6">
    <source>
        <dbReference type="ARBA" id="ARBA00023014"/>
    </source>
</evidence>
<dbReference type="SFLD" id="SFLDS00029">
    <property type="entry name" value="Radical_SAM"/>
    <property type="match status" value="1"/>
</dbReference>
<evidence type="ECO:0000256" key="5">
    <source>
        <dbReference type="ARBA" id="ARBA00023004"/>
    </source>
</evidence>
<dbReference type="InterPro" id="IPR007197">
    <property type="entry name" value="rSAM"/>
</dbReference>
<dbReference type="EMBL" id="BARU01032200">
    <property type="protein sequence ID" value="GAH68359.1"/>
    <property type="molecule type" value="Genomic_DNA"/>
</dbReference>
<evidence type="ECO:0000256" key="4">
    <source>
        <dbReference type="ARBA" id="ARBA00022723"/>
    </source>
</evidence>
<feature type="domain" description="Radical SAM core" evidence="7">
    <location>
        <begin position="9"/>
        <end position="147"/>
    </location>
</feature>
<evidence type="ECO:0000256" key="2">
    <source>
        <dbReference type="ARBA" id="ARBA00022485"/>
    </source>
</evidence>
<protein>
    <recommendedName>
        <fullName evidence="7">Radical SAM core domain-containing protein</fullName>
    </recommendedName>
</protein>
<accession>X1IQG1</accession>
<dbReference type="AlphaFoldDB" id="X1IQG1"/>
<keyword evidence="3" id="KW-0949">S-adenosyl-L-methionine</keyword>
<evidence type="ECO:0000313" key="8">
    <source>
        <dbReference type="EMBL" id="GAH68359.1"/>
    </source>
</evidence>
<dbReference type="PROSITE" id="PS51918">
    <property type="entry name" value="RADICAL_SAM"/>
    <property type="match status" value="1"/>
</dbReference>
<keyword evidence="4" id="KW-0479">Metal-binding</keyword>
<reference evidence="8" key="1">
    <citation type="journal article" date="2014" name="Front. Microbiol.">
        <title>High frequency of phylogenetically diverse reductive dehalogenase-homologous genes in deep subseafloor sedimentary metagenomes.</title>
        <authorList>
            <person name="Kawai M."/>
            <person name="Futagami T."/>
            <person name="Toyoda A."/>
            <person name="Takaki Y."/>
            <person name="Nishi S."/>
            <person name="Hori S."/>
            <person name="Arai W."/>
            <person name="Tsubouchi T."/>
            <person name="Morono Y."/>
            <person name="Uchiyama I."/>
            <person name="Ito T."/>
            <person name="Fujiyama A."/>
            <person name="Inagaki F."/>
            <person name="Takami H."/>
        </authorList>
    </citation>
    <scope>NUCLEOTIDE SEQUENCE</scope>
    <source>
        <strain evidence="8">Expedition CK06-06</strain>
    </source>
</reference>
<feature type="non-terminal residue" evidence="8">
    <location>
        <position position="147"/>
    </location>
</feature>
<name>X1IQG1_9ZZZZ</name>
<dbReference type="CDD" id="cd01335">
    <property type="entry name" value="Radical_SAM"/>
    <property type="match status" value="1"/>
</dbReference>
<gene>
    <name evidence="8" type="ORF">S03H2_50818</name>
</gene>
<dbReference type="Gene3D" id="3.20.20.70">
    <property type="entry name" value="Aldolase class I"/>
    <property type="match status" value="1"/>
</dbReference>
<dbReference type="SUPFAM" id="SSF102114">
    <property type="entry name" value="Radical SAM enzymes"/>
    <property type="match status" value="1"/>
</dbReference>
<evidence type="ECO:0000256" key="1">
    <source>
        <dbReference type="ARBA" id="ARBA00001966"/>
    </source>
</evidence>
<dbReference type="InterPro" id="IPR013785">
    <property type="entry name" value="Aldolase_TIM"/>
</dbReference>
<comment type="cofactor">
    <cofactor evidence="1">
        <name>[4Fe-4S] cluster</name>
        <dbReference type="ChEBI" id="CHEBI:49883"/>
    </cofactor>
</comment>
<dbReference type="SFLD" id="SFLDG01067">
    <property type="entry name" value="SPASM/twitch_domain_containing"/>
    <property type="match status" value="1"/>
</dbReference>
<keyword evidence="2" id="KW-0004">4Fe-4S</keyword>